<dbReference type="OrthoDB" id="302658at2759"/>
<dbReference type="SUPFAM" id="SSF56112">
    <property type="entry name" value="Protein kinase-like (PK-like)"/>
    <property type="match status" value="1"/>
</dbReference>
<evidence type="ECO:0000313" key="3">
    <source>
        <dbReference type="EMBL" id="CAK81873.1"/>
    </source>
</evidence>
<dbReference type="PROSITE" id="PS50011">
    <property type="entry name" value="PROTEIN_KINASE_DOM"/>
    <property type="match status" value="1"/>
</dbReference>
<name>A0DFQ6_PARTE</name>
<accession>A0DFQ6</accession>
<dbReference type="KEGG" id="ptm:GSPATT00016686001"/>
<dbReference type="GO" id="GO:0004674">
    <property type="term" value="F:protein serine/threonine kinase activity"/>
    <property type="evidence" value="ECO:0000318"/>
    <property type="project" value="GO_Central"/>
</dbReference>
<reference evidence="3 4" key="1">
    <citation type="journal article" date="2006" name="Nature">
        <title>Global trends of whole-genome duplications revealed by the ciliate Paramecium tetraurelia.</title>
        <authorList>
            <consortium name="Genoscope"/>
            <person name="Aury J.-M."/>
            <person name="Jaillon O."/>
            <person name="Duret L."/>
            <person name="Noel B."/>
            <person name="Jubin C."/>
            <person name="Porcel B.M."/>
            <person name="Segurens B."/>
            <person name="Daubin V."/>
            <person name="Anthouard V."/>
            <person name="Aiach N."/>
            <person name="Arnaiz O."/>
            <person name="Billaut A."/>
            <person name="Beisson J."/>
            <person name="Blanc I."/>
            <person name="Bouhouche K."/>
            <person name="Camara F."/>
            <person name="Duharcourt S."/>
            <person name="Guigo R."/>
            <person name="Gogendeau D."/>
            <person name="Katinka M."/>
            <person name="Keller A.-M."/>
            <person name="Kissmehl R."/>
            <person name="Klotz C."/>
            <person name="Koll F."/>
            <person name="Le Moue A."/>
            <person name="Lepere C."/>
            <person name="Malinsky S."/>
            <person name="Nowacki M."/>
            <person name="Nowak J.K."/>
            <person name="Plattner H."/>
            <person name="Poulain J."/>
            <person name="Ruiz F."/>
            <person name="Serrano V."/>
            <person name="Zagulski M."/>
            <person name="Dessen P."/>
            <person name="Betermier M."/>
            <person name="Weissenbach J."/>
            <person name="Scarpelli C."/>
            <person name="Schachter V."/>
            <person name="Sperling L."/>
            <person name="Meyer E."/>
            <person name="Cohen J."/>
            <person name="Wincker P."/>
        </authorList>
    </citation>
    <scope>NUCLEOTIDE SEQUENCE [LARGE SCALE GENOMIC DNA]</scope>
    <source>
        <strain evidence="3 4">Stock d4-2</strain>
    </source>
</reference>
<dbReference type="InParanoid" id="A0DFQ6"/>
<dbReference type="GO" id="GO:0005524">
    <property type="term" value="F:ATP binding"/>
    <property type="evidence" value="ECO:0007669"/>
    <property type="project" value="InterPro"/>
</dbReference>
<gene>
    <name evidence="3" type="ORF">GSPATT00016686001</name>
</gene>
<evidence type="ECO:0000256" key="1">
    <source>
        <dbReference type="SAM" id="MobiDB-lite"/>
    </source>
</evidence>
<dbReference type="InterPro" id="IPR053083">
    <property type="entry name" value="TF_kinase-domain_protein"/>
</dbReference>
<dbReference type="EMBL" id="CT868418">
    <property type="protein sequence ID" value="CAK81873.1"/>
    <property type="molecule type" value="Genomic_DNA"/>
</dbReference>
<dbReference type="RefSeq" id="XP_001449270.1">
    <property type="nucleotide sequence ID" value="XM_001449233.1"/>
</dbReference>
<dbReference type="SMART" id="SM00220">
    <property type="entry name" value="S_TKc"/>
    <property type="match status" value="1"/>
</dbReference>
<feature type="region of interest" description="Disordered" evidence="1">
    <location>
        <begin position="394"/>
        <end position="432"/>
    </location>
</feature>
<sequence length="432" mass="49407">MTVNWSEQLKHSFDLYETNSKHAVLGNIDIYQYIPDKKVKIFSKLTYVPDKEYFLQKTKFKHPSLLRALALEKCSGTCSGDQALYKVYYDYPGICTLEQIIDKKANKFSEQAIWDIIFQFVDCAEYLQSHFKTIGNINPNTIYALDDGIKIFEVNHIFQIDSSYDQALKNSTAILSPEQIEQLQRGIPFPSVNGFKSDVYAFGIVLLCLTTLSRYTKFYTPNQELDKNQIYLSLQQTKCKYSELLNGLIQKMLLDNPSERQSWIDIKSFINPFKSLEENAQPFYSDIKLCPQITKQNIPTIESVKPKDQSSQMQGPLVISPNTTPRVMQSCQQLKMVLNPPISQTYVSQSISQQNQSMQLNADSQLHSQNTPTFAITNSNQPIQNIINKRQRVSSTLQNYNSQQTSPPQSVAPNSTSAYPFYQPNSARPQQI</sequence>
<keyword evidence="4" id="KW-1185">Reference proteome</keyword>
<dbReference type="PANTHER" id="PTHR44305:SF2">
    <property type="entry name" value="SI:DKEY-192D15.2"/>
    <property type="match status" value="1"/>
</dbReference>
<dbReference type="GeneID" id="5035055"/>
<protein>
    <recommendedName>
        <fullName evidence="2">Protein kinase domain-containing protein</fullName>
    </recommendedName>
</protein>
<proteinExistence type="predicted"/>
<organism evidence="3 4">
    <name type="scientific">Paramecium tetraurelia</name>
    <dbReference type="NCBI Taxonomy" id="5888"/>
    <lineage>
        <taxon>Eukaryota</taxon>
        <taxon>Sar</taxon>
        <taxon>Alveolata</taxon>
        <taxon>Ciliophora</taxon>
        <taxon>Intramacronucleata</taxon>
        <taxon>Oligohymenophorea</taxon>
        <taxon>Peniculida</taxon>
        <taxon>Parameciidae</taxon>
        <taxon>Paramecium</taxon>
    </lineage>
</organism>
<dbReference type="PANTHER" id="PTHR44305">
    <property type="entry name" value="SI:DKEY-192D15.2-RELATED"/>
    <property type="match status" value="1"/>
</dbReference>
<dbReference type="InterPro" id="IPR000719">
    <property type="entry name" value="Prot_kinase_dom"/>
</dbReference>
<feature type="domain" description="Protein kinase" evidence="2">
    <location>
        <begin position="1"/>
        <end position="284"/>
    </location>
</feature>
<dbReference type="Proteomes" id="UP000000600">
    <property type="component" value="Unassembled WGS sequence"/>
</dbReference>
<dbReference type="InterPro" id="IPR011009">
    <property type="entry name" value="Kinase-like_dom_sf"/>
</dbReference>
<dbReference type="Gene3D" id="1.10.510.10">
    <property type="entry name" value="Transferase(Phosphotransferase) domain 1"/>
    <property type="match status" value="1"/>
</dbReference>
<evidence type="ECO:0000313" key="4">
    <source>
        <dbReference type="Proteomes" id="UP000000600"/>
    </source>
</evidence>
<dbReference type="AlphaFoldDB" id="A0DFQ6"/>
<evidence type="ECO:0000259" key="2">
    <source>
        <dbReference type="PROSITE" id="PS50011"/>
    </source>
</evidence>
<dbReference type="HOGENOM" id="CLU_635328_0_0_1"/>